<evidence type="ECO:0000259" key="1">
    <source>
        <dbReference type="PROSITE" id="PS51233"/>
    </source>
</evidence>
<evidence type="ECO:0000313" key="2">
    <source>
        <dbReference type="EMBL" id="NXP73812.1"/>
    </source>
</evidence>
<comment type="caution">
    <text evidence="2">The sequence shown here is derived from an EMBL/GenBank/DDBJ whole genome shotgun (WGS) entry which is preliminary data.</text>
</comment>
<dbReference type="AlphaFoldDB" id="A0A852BYA1"/>
<proteinExistence type="predicted"/>
<dbReference type="EMBL" id="WBNM01014461">
    <property type="protein sequence ID" value="NXP73812.1"/>
    <property type="molecule type" value="Genomic_DNA"/>
</dbReference>
<dbReference type="PANTHER" id="PTHR37860">
    <property type="entry name" value="AGAP008810-PA"/>
    <property type="match status" value="1"/>
</dbReference>
<feature type="non-terminal residue" evidence="2">
    <location>
        <position position="120"/>
    </location>
</feature>
<feature type="domain" description="VWFD" evidence="1">
    <location>
        <begin position="1"/>
        <end position="44"/>
    </location>
</feature>
<gene>
    <name evidence="2" type="primary">Vwf_2</name>
    <name evidence="2" type="ORF">RAMSUL_R15310</name>
</gene>
<dbReference type="Pfam" id="PF08742">
    <property type="entry name" value="C8"/>
    <property type="match status" value="1"/>
</dbReference>
<dbReference type="PROSITE" id="PS51233">
    <property type="entry name" value="VWFD"/>
    <property type="match status" value="1"/>
</dbReference>
<dbReference type="PANTHER" id="PTHR37860:SF2">
    <property type="entry name" value="VITELLOGENIN DOMAIN-CONTAINING PROTEIN"/>
    <property type="match status" value="1"/>
</dbReference>
<evidence type="ECO:0000313" key="3">
    <source>
        <dbReference type="Proteomes" id="UP000611227"/>
    </source>
</evidence>
<accession>A0A852BYA1</accession>
<name>A0A852BYA1_9PICI</name>
<dbReference type="InterPro" id="IPR001846">
    <property type="entry name" value="VWF_type-D"/>
</dbReference>
<dbReference type="Proteomes" id="UP000611227">
    <property type="component" value="Unassembled WGS sequence"/>
</dbReference>
<organism evidence="2 3">
    <name type="scientific">Ramphastos sulfuratus</name>
    <dbReference type="NCBI Taxonomy" id="322582"/>
    <lineage>
        <taxon>Eukaryota</taxon>
        <taxon>Metazoa</taxon>
        <taxon>Chordata</taxon>
        <taxon>Craniata</taxon>
        <taxon>Vertebrata</taxon>
        <taxon>Euteleostomi</taxon>
        <taxon>Archelosauria</taxon>
        <taxon>Archosauria</taxon>
        <taxon>Dinosauria</taxon>
        <taxon>Saurischia</taxon>
        <taxon>Theropoda</taxon>
        <taxon>Coelurosauria</taxon>
        <taxon>Aves</taxon>
        <taxon>Neognathae</taxon>
        <taxon>Neoaves</taxon>
        <taxon>Telluraves</taxon>
        <taxon>Coraciimorphae</taxon>
        <taxon>Piciformes</taxon>
        <taxon>Ramphastidae</taxon>
        <taxon>Ramphastos</taxon>
    </lineage>
</organism>
<sequence>TNDNEAGNEWILPNHSFTENVQEFTQSWQVNKCSLVQKKVKLCPVTAKQKLCKVFFEDSHSPLKNCFKVVDPKPFYSMCTRDTCQSRELKAACNLAAAFVHLCKRNFVPVEIPSQWQVWF</sequence>
<reference evidence="2" key="1">
    <citation type="submission" date="2019-09" db="EMBL/GenBank/DDBJ databases">
        <title>Bird 10,000 Genomes (B10K) Project - Family phase.</title>
        <authorList>
            <person name="Zhang G."/>
        </authorList>
    </citation>
    <scope>NUCLEOTIDE SEQUENCE</scope>
    <source>
        <strain evidence="2">B10K-DU-001-30</strain>
        <tissue evidence="2">Muscle</tissue>
    </source>
</reference>
<dbReference type="InterPro" id="IPR014853">
    <property type="entry name" value="VWF/SSPO/ZAN-like_Cys-rich_dom"/>
</dbReference>
<protein>
    <submittedName>
        <fullName evidence="2">VWF factor</fullName>
    </submittedName>
</protein>
<feature type="non-terminal residue" evidence="2">
    <location>
        <position position="1"/>
    </location>
</feature>
<keyword evidence="3" id="KW-1185">Reference proteome</keyword>